<organism evidence="1 2">
    <name type="scientific">Micromonospora endophytica</name>
    <dbReference type="NCBI Taxonomy" id="515350"/>
    <lineage>
        <taxon>Bacteria</taxon>
        <taxon>Bacillati</taxon>
        <taxon>Actinomycetota</taxon>
        <taxon>Actinomycetes</taxon>
        <taxon>Micromonosporales</taxon>
        <taxon>Micromonosporaceae</taxon>
        <taxon>Micromonospora</taxon>
    </lineage>
</organism>
<proteinExistence type="predicted"/>
<dbReference type="Proteomes" id="UP000248627">
    <property type="component" value="Unassembled WGS sequence"/>
</dbReference>
<keyword evidence="2" id="KW-1185">Reference proteome</keyword>
<dbReference type="EMBL" id="POTX01000355">
    <property type="protein sequence ID" value="PZF85222.1"/>
    <property type="molecule type" value="Genomic_DNA"/>
</dbReference>
<comment type="caution">
    <text evidence="1">The sequence shown here is derived from an EMBL/GenBank/DDBJ whole genome shotgun (WGS) entry which is preliminary data.</text>
</comment>
<sequence length="198" mass="22058">MRRVLEVDGGKIYLPDLLVMSMMQRSYGLVEAVVDCVDGYNLAAAAPLLRMQLDTLVRACYVAHVPVADDVVTAMLKGTEFRRMKDADGKPLTDARLIELAAPHHPWLPPVYKETSGWVHLSLNHLRAAWQITGDQISSGVPLWPDVIPGKLWLELLEAMTTATEQLFGYVEMWESRKGLPLGQARGWPDAEPEPSAR</sequence>
<evidence type="ECO:0000313" key="2">
    <source>
        <dbReference type="Proteomes" id="UP000248627"/>
    </source>
</evidence>
<evidence type="ECO:0000313" key="1">
    <source>
        <dbReference type="EMBL" id="PZF85222.1"/>
    </source>
</evidence>
<gene>
    <name evidence="1" type="ORF">C1I93_28800</name>
</gene>
<accession>A0A2W2BGV6</accession>
<protein>
    <submittedName>
        <fullName evidence="1">Uncharacterized protein</fullName>
    </submittedName>
</protein>
<name>A0A2W2BGV6_9ACTN</name>
<dbReference type="AlphaFoldDB" id="A0A2W2BGV6"/>
<reference evidence="1 2" key="1">
    <citation type="submission" date="2018-01" db="EMBL/GenBank/DDBJ databases">
        <title>Draft genome sequence of Jishengella endophytica.</title>
        <authorList>
            <person name="Sahin N."/>
            <person name="Ay H."/>
            <person name="Saygin H."/>
        </authorList>
    </citation>
    <scope>NUCLEOTIDE SEQUENCE [LARGE SCALE GENOMIC DNA]</scope>
    <source>
        <strain evidence="1 2">DSM 45430</strain>
    </source>
</reference>